<evidence type="ECO:0000256" key="1">
    <source>
        <dbReference type="ARBA" id="ARBA00003769"/>
    </source>
</evidence>
<evidence type="ECO:0000256" key="9">
    <source>
        <dbReference type="ARBA" id="ARBA00021923"/>
    </source>
</evidence>
<dbReference type="CDD" id="cd04725">
    <property type="entry name" value="OMP_decarboxylase_like"/>
    <property type="match status" value="1"/>
</dbReference>
<dbReference type="Gene3D" id="3.40.50.2020">
    <property type="match status" value="1"/>
</dbReference>
<dbReference type="InterPro" id="IPR011060">
    <property type="entry name" value="RibuloseP-bd_barrel"/>
</dbReference>
<evidence type="ECO:0000256" key="10">
    <source>
        <dbReference type="ARBA" id="ARBA00022676"/>
    </source>
</evidence>
<evidence type="ECO:0000256" key="13">
    <source>
        <dbReference type="ARBA" id="ARBA00022975"/>
    </source>
</evidence>
<dbReference type="HOGENOM" id="CLU_027768_0_0_1"/>
<evidence type="ECO:0000259" key="17">
    <source>
        <dbReference type="SMART" id="SM00934"/>
    </source>
</evidence>
<evidence type="ECO:0000256" key="5">
    <source>
        <dbReference type="ARBA" id="ARBA00008847"/>
    </source>
</evidence>
<reference evidence="18" key="1">
    <citation type="journal article" date="2011" name="PLoS Biol.">
        <title>Gene gain and loss during evolution of obligate parasitism in the white rust pathogen of Arabidopsis thaliana.</title>
        <authorList>
            <person name="Kemen E."/>
            <person name="Gardiner A."/>
            <person name="Schultz-Larsen T."/>
            <person name="Kemen A.C."/>
            <person name="Balmuth A.L."/>
            <person name="Robert-Seilaniantz A."/>
            <person name="Bailey K."/>
            <person name="Holub E."/>
            <person name="Studholme D.J."/>
            <person name="Maclean D."/>
            <person name="Jones J.D."/>
        </authorList>
    </citation>
    <scope>NUCLEOTIDE SEQUENCE</scope>
</reference>
<protein>
    <recommendedName>
        <fullName evidence="9">Orotidine 5'-phosphate decarboxylase</fullName>
        <ecNumber evidence="7">2.4.2.10</ecNumber>
        <ecNumber evidence="8">4.1.1.23</ecNumber>
    </recommendedName>
    <alternativeName>
        <fullName evidence="15">OMP decarboxylase</fullName>
    </alternativeName>
</protein>
<comment type="similarity">
    <text evidence="5">Belongs to the OMP decarboxylase family. Type 2 subfamily.</text>
</comment>
<dbReference type="FunFam" id="3.40.50.2020:FF:000008">
    <property type="entry name" value="Orotate phosphoribosyltransferase"/>
    <property type="match status" value="1"/>
</dbReference>
<evidence type="ECO:0000256" key="12">
    <source>
        <dbReference type="ARBA" id="ARBA00022793"/>
    </source>
</evidence>
<dbReference type="InterPro" id="IPR011995">
    <property type="entry name" value="OMPdecase_type-2"/>
</dbReference>
<dbReference type="Gene3D" id="3.20.20.70">
    <property type="entry name" value="Aldolase class I"/>
    <property type="match status" value="1"/>
</dbReference>
<dbReference type="PANTHER" id="PTHR43375:SF1">
    <property type="entry name" value="OROTIDINE 5'-PHOSPHATE DECARBOXYLASE"/>
    <property type="match status" value="1"/>
</dbReference>
<dbReference type="EC" id="2.4.2.10" evidence="7"/>
<comment type="catalytic activity">
    <reaction evidence="16">
        <text>orotidine 5'-phosphate + H(+) = UMP + CO2</text>
        <dbReference type="Rhea" id="RHEA:11596"/>
        <dbReference type="ChEBI" id="CHEBI:15378"/>
        <dbReference type="ChEBI" id="CHEBI:16526"/>
        <dbReference type="ChEBI" id="CHEBI:57538"/>
        <dbReference type="ChEBI" id="CHEBI:57865"/>
        <dbReference type="EC" id="4.1.1.23"/>
    </reaction>
</comment>
<comment type="pathway">
    <text evidence="2">Pyrimidine metabolism; UMP biosynthesis via de novo pathway; UMP from orotate: step 2/2.</text>
</comment>
<dbReference type="SUPFAM" id="SSF51366">
    <property type="entry name" value="Ribulose-phoshate binding barrel"/>
    <property type="match status" value="1"/>
</dbReference>
<evidence type="ECO:0000256" key="14">
    <source>
        <dbReference type="ARBA" id="ARBA00023239"/>
    </source>
</evidence>
<dbReference type="SMART" id="SM00934">
    <property type="entry name" value="OMPdecase"/>
    <property type="match status" value="1"/>
</dbReference>
<sequence>MSFFERVRARAIAIDSLLCVGLDPHINDLESPTAASAESYCINLIQKTSEFAVMFKPNSAFFEAFGADGIRALENVIKAIPKDILVLLDAKRGDISTTASAYAVSAFEKLQAHAITLAPYMGSDSIYPFVSVKENGCFVLCKTSNQSASDFQTLSVSSTELMYECVARKCDVWNVNDNVGVVVGATDCEALVRVRTITPTIWVLAPGIGAQGGNLEEAVLAGTCAQGLGLLLPISRGIAHAEDPKAAAKSFRDAINVARRKKVANSNRATSKLTCKTHSIAFIRMALQCGVLKFGDFKLKSGRYSPYFFNTGLFRTGNALAQLGRFYAHTIHASGLEFDVLFGPAYKGITLVASVAIAYSQLYGIDIPYVYNRKEVKDHGEGGILVGADIRQENNRVLIVDDVITAGTAIKEALLTLKCVDAKLVGVCIALDRQEKVSPTDSQSAVSKVQDDLGVPVLSIARLDDLVAYLSEKKGDKLQLEQIQTYHSEFGVDNTLNR</sequence>
<dbReference type="CDD" id="cd06223">
    <property type="entry name" value="PRTases_typeI"/>
    <property type="match status" value="1"/>
</dbReference>
<dbReference type="NCBIfam" id="TIGR00336">
    <property type="entry name" value="pyrE"/>
    <property type="match status" value="1"/>
</dbReference>
<dbReference type="InterPro" id="IPR000836">
    <property type="entry name" value="PRTase_dom"/>
</dbReference>
<evidence type="ECO:0000256" key="3">
    <source>
        <dbReference type="ARBA" id="ARBA00004889"/>
    </source>
</evidence>
<dbReference type="Pfam" id="PF00215">
    <property type="entry name" value="OMPdecase"/>
    <property type="match status" value="1"/>
</dbReference>
<organism evidence="18">
    <name type="scientific">Albugo laibachii Nc14</name>
    <dbReference type="NCBI Taxonomy" id="890382"/>
    <lineage>
        <taxon>Eukaryota</taxon>
        <taxon>Sar</taxon>
        <taxon>Stramenopiles</taxon>
        <taxon>Oomycota</taxon>
        <taxon>Peronosporomycetes</taxon>
        <taxon>Albuginales</taxon>
        <taxon>Albuginaceae</taxon>
        <taxon>Albugo</taxon>
    </lineage>
</organism>
<evidence type="ECO:0000256" key="4">
    <source>
        <dbReference type="ARBA" id="ARBA00006340"/>
    </source>
</evidence>
<dbReference type="GO" id="GO:0004588">
    <property type="term" value="F:orotate phosphoribosyltransferase activity"/>
    <property type="evidence" value="ECO:0007669"/>
    <property type="project" value="UniProtKB-EC"/>
</dbReference>
<evidence type="ECO:0000256" key="6">
    <source>
        <dbReference type="ARBA" id="ARBA00011738"/>
    </source>
</evidence>
<dbReference type="InterPro" id="IPR023031">
    <property type="entry name" value="OPRT"/>
</dbReference>
<dbReference type="Pfam" id="PF00156">
    <property type="entry name" value="Pribosyltran"/>
    <property type="match status" value="1"/>
</dbReference>
<reference evidence="18" key="2">
    <citation type="submission" date="2011-02" db="EMBL/GenBank/DDBJ databases">
        <authorList>
            <person name="MacLean D."/>
        </authorList>
    </citation>
    <scope>NUCLEOTIDE SEQUENCE</scope>
</reference>
<dbReference type="InterPro" id="IPR029057">
    <property type="entry name" value="PRTase-like"/>
</dbReference>
<dbReference type="PANTHER" id="PTHR43375">
    <property type="entry name" value="OROTIDINE 5'-PHOSPHATE DECARBOXYLASE"/>
    <property type="match status" value="1"/>
</dbReference>
<feature type="domain" description="Orotidine 5'-phosphate decarboxylase" evidence="17">
    <location>
        <begin position="17"/>
        <end position="251"/>
    </location>
</feature>
<evidence type="ECO:0000256" key="2">
    <source>
        <dbReference type="ARBA" id="ARBA00004861"/>
    </source>
</evidence>
<gene>
    <name evidence="18" type="primary">AlNc14C243G9516</name>
    <name evidence="18" type="ORF">ALNC14_106600</name>
</gene>
<comment type="similarity">
    <text evidence="4">Belongs to the purine/pyrimidine phosphoribosyltransferase family. PyrE subfamily.</text>
</comment>
<comment type="function">
    <text evidence="1">Catalyzes the transfer of a ribosyl phosphate group from 5-phosphoribose 1-diphosphate to orotate, leading to the formation of orotidine monophosphate (OMP).</text>
</comment>
<keyword evidence="14" id="KW-0456">Lyase</keyword>
<comment type="pathway">
    <text evidence="3">Pyrimidine metabolism; UMP biosynthesis via de novo pathway; UMP from orotate: step 1/2.</text>
</comment>
<dbReference type="NCBIfam" id="TIGR02127">
    <property type="entry name" value="pyrF_sub2"/>
    <property type="match status" value="1"/>
</dbReference>
<evidence type="ECO:0000256" key="16">
    <source>
        <dbReference type="ARBA" id="ARBA00049157"/>
    </source>
</evidence>
<dbReference type="SUPFAM" id="SSF53271">
    <property type="entry name" value="PRTase-like"/>
    <property type="match status" value="1"/>
</dbReference>
<dbReference type="EC" id="4.1.1.23" evidence="8"/>
<evidence type="ECO:0000256" key="11">
    <source>
        <dbReference type="ARBA" id="ARBA00022679"/>
    </source>
</evidence>
<name>F0WT30_9STRA</name>
<comment type="subunit">
    <text evidence="6">Homodimer.</text>
</comment>
<dbReference type="HAMAP" id="MF_01208">
    <property type="entry name" value="PyrE"/>
    <property type="match status" value="1"/>
</dbReference>
<dbReference type="GO" id="GO:0006207">
    <property type="term" value="P:'de novo' pyrimidine nucleobase biosynthetic process"/>
    <property type="evidence" value="ECO:0007669"/>
    <property type="project" value="InterPro"/>
</dbReference>
<keyword evidence="10" id="KW-0328">Glycosyltransferase</keyword>
<dbReference type="InterPro" id="IPR013785">
    <property type="entry name" value="Aldolase_TIM"/>
</dbReference>
<keyword evidence="13" id="KW-0665">Pyrimidine biosynthesis</keyword>
<evidence type="ECO:0000256" key="15">
    <source>
        <dbReference type="ARBA" id="ARBA00033428"/>
    </source>
</evidence>
<accession>F0WT30</accession>
<evidence type="ECO:0000313" key="18">
    <source>
        <dbReference type="EMBL" id="CCA24516.1"/>
    </source>
</evidence>
<dbReference type="UniPathway" id="UPA00070">
    <property type="reaction ID" value="UER00119"/>
</dbReference>
<dbReference type="GO" id="GO:0004590">
    <property type="term" value="F:orotidine-5'-phosphate decarboxylase activity"/>
    <property type="evidence" value="ECO:0007669"/>
    <property type="project" value="UniProtKB-EC"/>
</dbReference>
<evidence type="ECO:0000256" key="8">
    <source>
        <dbReference type="ARBA" id="ARBA00012321"/>
    </source>
</evidence>
<evidence type="ECO:0000256" key="7">
    <source>
        <dbReference type="ARBA" id="ARBA00011971"/>
    </source>
</evidence>
<keyword evidence="11" id="KW-0808">Transferase</keyword>
<proteinExistence type="inferred from homology"/>
<keyword evidence="12" id="KW-0210">Decarboxylase</keyword>
<dbReference type="InterPro" id="IPR004467">
    <property type="entry name" value="Or_phspho_trans_dom"/>
</dbReference>
<dbReference type="InterPro" id="IPR001754">
    <property type="entry name" value="OMPdeCOase_dom"/>
</dbReference>
<dbReference type="EMBL" id="FR824288">
    <property type="protein sequence ID" value="CCA24516.1"/>
    <property type="molecule type" value="Genomic_DNA"/>
</dbReference>
<dbReference type="AlphaFoldDB" id="F0WT30"/>
<dbReference type="GO" id="GO:0044205">
    <property type="term" value="P:'de novo' UMP biosynthetic process"/>
    <property type="evidence" value="ECO:0007669"/>
    <property type="project" value="UniProtKB-UniPathway"/>
</dbReference>